<name>A0A1B8ZZW0_9FLAO</name>
<dbReference type="EMBL" id="MAYH01000001">
    <property type="protein sequence ID" value="OCA77127.1"/>
    <property type="molecule type" value="Genomic_DNA"/>
</dbReference>
<dbReference type="RefSeq" id="WP_065392881.1">
    <property type="nucleotide sequence ID" value="NZ_MAYH01000001.1"/>
</dbReference>
<evidence type="ECO:0000313" key="1">
    <source>
        <dbReference type="EMBL" id="OCA77127.1"/>
    </source>
</evidence>
<keyword evidence="2" id="KW-1185">Reference proteome</keyword>
<proteinExistence type="predicted"/>
<dbReference type="AlphaFoldDB" id="A0A1B8ZZW0"/>
<evidence type="ECO:0000313" key="2">
    <source>
        <dbReference type="Proteomes" id="UP000092651"/>
    </source>
</evidence>
<sequence>MMSWNLNDNRPKLLFKEPFSTKYTLHITTSILSGGIELNSKAEIRWQVDIKNINDKGEADLNIITLHHRLLENNSPIISDMSGISNVFASMYNEIEVQVDSTGKILKVYNLDTIKKKWSWVKKDMEALLEQNEGFKDMILTNDELYSSSEKIQMAIEANEFFEVYFNHFWGRSLPGGKSNINKFNLFSTSPIEWRYDFRSVHNSTLMDDVKCVRIKGTPVTIIDKNWVGNAYSAFAHLQLKKTVPILEDKAEYLVTSFGKIIHASIKRQEIVDPELLFAKYSYELFTEDKNELDPFKESVNG</sequence>
<protein>
    <submittedName>
        <fullName evidence="1">Uncharacterized protein</fullName>
    </submittedName>
</protein>
<organism evidence="1 2">
    <name type="scientific">Chryseobacterium artocarpi</name>
    <dbReference type="NCBI Taxonomy" id="1414727"/>
    <lineage>
        <taxon>Bacteria</taxon>
        <taxon>Pseudomonadati</taxon>
        <taxon>Bacteroidota</taxon>
        <taxon>Flavobacteriia</taxon>
        <taxon>Flavobacteriales</taxon>
        <taxon>Weeksellaceae</taxon>
        <taxon>Chryseobacterium group</taxon>
        <taxon>Chryseobacterium</taxon>
    </lineage>
</organism>
<dbReference type="Proteomes" id="UP000092651">
    <property type="component" value="Unassembled WGS sequence"/>
</dbReference>
<comment type="caution">
    <text evidence="1">The sequence shown here is derived from an EMBL/GenBank/DDBJ whole genome shotgun (WGS) entry which is preliminary data.</text>
</comment>
<reference evidence="1 2" key="1">
    <citation type="submission" date="2016-07" db="EMBL/GenBank/DDBJ databases">
        <authorList>
            <person name="Jeong J.-J."/>
            <person name="Kim D.W."/>
            <person name="Sang M.K."/>
            <person name="Choi I.-G."/>
            <person name="Kim K.D."/>
        </authorList>
    </citation>
    <scope>NUCLEOTIDE SEQUENCE [LARGE SCALE GENOMIC DNA]</scope>
    <source>
        <strain evidence="1 2">UTM-3</strain>
    </source>
</reference>
<dbReference type="OrthoDB" id="654065at2"/>
<accession>A0A1B8ZZW0</accession>
<gene>
    <name evidence="1" type="ORF">BBI01_01300</name>
</gene>